<keyword evidence="3" id="KW-1185">Reference proteome</keyword>
<keyword evidence="1" id="KW-0732">Signal</keyword>
<evidence type="ECO:0000313" key="3">
    <source>
        <dbReference type="Proteomes" id="UP001598019"/>
    </source>
</evidence>
<comment type="caution">
    <text evidence="2">The sequence shown here is derived from an EMBL/GenBank/DDBJ whole genome shotgun (WGS) entry which is preliminary data.</text>
</comment>
<reference evidence="2 3" key="1">
    <citation type="submission" date="2024-03" db="EMBL/GenBank/DDBJ databases">
        <title>Aquirufa genome sequencing.</title>
        <authorList>
            <person name="Pitt A."/>
            <person name="Hahn M.W."/>
        </authorList>
    </citation>
    <scope>NUCLEOTIDE SEQUENCE [LARGE SCALE GENOMIC DNA]</scope>
    <source>
        <strain evidence="2 3">HETE-83D</strain>
    </source>
</reference>
<accession>A0ABW6DIN4</accession>
<proteinExistence type="predicted"/>
<feature type="chain" id="PRO_5046166223" description="T9SS type A sorting domain-containing protein" evidence="1">
    <location>
        <begin position="20"/>
        <end position="2727"/>
    </location>
</feature>
<organism evidence="2 3">
    <name type="scientific">Aquirufa esocilacus</name>
    <dbReference type="NCBI Taxonomy" id="3096513"/>
    <lineage>
        <taxon>Bacteria</taxon>
        <taxon>Pseudomonadati</taxon>
        <taxon>Bacteroidota</taxon>
        <taxon>Cytophagia</taxon>
        <taxon>Cytophagales</taxon>
        <taxon>Flectobacillaceae</taxon>
        <taxon>Aquirufa</taxon>
    </lineage>
</organism>
<sequence>MKRILSLIALSLISFVGFSQTKGISYQAVIIDPNPIEIPGKDVTAQPYVSKDVWIRFGIYAGTTLQYEELHKTKTDEYGLVNLIIGGGVNTGKAGTFTSLSWDGVTKNIITNVSFDQGGRYTEVSNQKFTYVPYTLLAETAVKLAGVLPIASGGTGATNAIAARTNLGLGNVDNTADVDKQVSIPTLAILDTKESLANKSTNIIADSASSVKYPSVKAIKDYIDNRNAGLAQQANNANLAAKASALETPRTINGIPFDGTANITIPVGVTPPDADATTKGLVQLAGDLSGTAAAPAIATGAVTTGKLAAGAVSTAKLADGAVTDAKITSVAGSKVTGNIAGNAGTATKLAATKNINGVPFDGSSDITISASAATLSGTVAIANGGTGAANAADARTNLGLVIGTDVLAQRTFGTAANSAATDFVAVTEKGANNGVATLGVNGKIPSVQIPSISFQSVSVVNSDATMTAISGAQVGSIAIRSDQNINYVLSALPATTLSNWIQLAASTDVSTINGLVGPSVNLSTNEIPEGATNKYYTDARVRGAISATGPLSYNASTGNFSMTAASASANGYLSSADFTTFNNKQTALTAGVDYVTPSGNITGNAANVTGIVSIANGGTGTSTATGALVALGAEPTANKSNDILLDGNSTTKFPSFKAIKDYVDQQSANAGVADNSITSAKINGTLAVLKGGTGASNAADARTNLGLVIGTNVMAANFTTTLTGDVTGSGNGSFATSLANSGVTSGTYGSSTAIPTFTVDSKGRITSANTVGIIAGVNSLNYTSSTSYAAGGTISGTSLTLAAADGTNPGLLSTGTQTIAGAKTFSSDITAPNLVGNVTGTVTGNLSGTATTATNLAGGVSGSIPYQTAAGITDMIPAGAANQFLTSTGAGTYTWTSPSAVTGNFVPYTGATGAVNLGAYDLTVNGLTVGKGGGALVSNTAIGMNALSANTSSTNSTAIGSGALSNLYYGDDNTALGYNAGKYFGSPAGNNTIGLRQGVLIGSGVKPLFNFSLNEIAIGYGVLGNGSNTVTIGNSSITNNYFKGNINLTGDVLGGTWSGTTVAIAKGGTGSTTKNFVDLTSAQMIAGAKTFSNQMSVPSIVLNNGTAIWELGAGAGSTGISLLQGGCCGRLMMDDNGRLALGANYAPTTFQFDVQGNARFTQDVTAPNFLGNATTATTAGNITATTNTSLTSLANLATVGTITSGTWSATEIAIAKGGTGATTASGALTNLGAEPTVNKSTATDLGNTSPSDVLFPSQKAVKAYVDAASQSAGVADGSLGNIKLVNSSTILGSTTMTLGGTVTSVTGLTSLAATNLTGTLSGTATGLATGRTISTTGDVVYTSGAFDGTTDVTGSATLTNTAVTAGSYGSSTAIPTFTVDSKGRLTAAGTVGITAGVNSLNYTSTTSYAAGGTISGTSLTLAAADETNPGLLSTGAQTIAGAKTFSADITAPSFLGNATTATTAGNITATSNTTLTSLANLTTVGTITSGTWSASTIDLAKGGTGATTAAAARTNLGLVIGTDVMAGNATTTLTGDVTGAGNGSFATTLANSGVTSGTYGSSTAIPTFTVDSKGRLTAAGTVGITAGVNSLNYTSTTSYAAGGTISGTSLTLAAADGTNPGLLSTGAQTIAGAKTFSADITAPNFLGNATTATTAGNITATSNTTLTSLANLATVGTITSGTWSATEVAIAKGGTGATTAADARTNLGLGSLATKSTIANADVASGAAIDFAKLNITKANITGLGIQDGLTAGSGITIASGTISVTGLTTANLNSSAGITNAQLANSTTTLGSTTLTLGSTVTSVAGLTSLAATNLTGTLSGTATSLATGRTIALTGDVTYTSPAFDGSGNVTAAATLAASGVASGTYGSSTEIPVLTVDSKGRVTTASAVSIIGGVNTMTAISATSNANGATISGTALTLTPANSTNGGVVTTGAQTFAGVKTFSSSATATTNLALGTIFSPTLTAAANNDILVGVDINPTFTNGAFTPVANYGLRVQGIHIGKGGGNISNNTAVGLDALKKNGSSGGSNTAFGWSSLTTNTSGGKNTAVGKSALTSNSIGSENTAIGSDALTQNTAGNNTAVGSTALNANTSGGNNTAIGSNAASFITTGASNIFLGFQAGAYFSTGSTSNTNTTGLNSVLIGYDVRPLADADNNEIVISGYNGTAGTVGLGSNTTLLGSTKTIKSQIYGALTVVPNTATSGAGNSSTIAAQNGFTNLAGGDLNLTAGNGNGTGNGGDINLTPGTTGTGTAGKVYVNGGDMVVNGLTVGRGKSNDASNTALGVDALKNNDNSASNGYNNTALGASAMTGNTTGIRNTAVGKFALGSNQTGSNNTSVGDEALASNTASNNTAVGAQSLNVNSGGVSNTGIGVSALSKNTSGNYNVAVGGQANNTNSTGSNNVAVGYQSLFASSGTNNTTDNTSIGFKSMGSGASGNNNTAVGSQSNYSNTSGNNNVALGWKSLYYNATGTNNTSLGYNAGNTTTANVLSNSIYIGANAAPKASTNTDETVIGSNLTGNGSNTVTIGNTSNTANYLRGILNVTAGTASATTDGMSSVITAQNAGSGGNNNGGNITLTPGTATGTGTAGIVQVNGQIKITGGTPAAGKVLTSDATGIATWQTGVTTISTKAASYTITNTDNYVVFTTAGITGQTFTLPTAAAAGAGKEFNIKNMSGFSLSVSSTSSLMQEYIASGTYPTTITLGIEASNNWVKVISDGTNWIVMRALF</sequence>
<dbReference type="Proteomes" id="UP001598019">
    <property type="component" value="Unassembled WGS sequence"/>
</dbReference>
<evidence type="ECO:0000313" key="2">
    <source>
        <dbReference type="EMBL" id="MFD3408541.1"/>
    </source>
</evidence>
<gene>
    <name evidence="2" type="ORF">SKC37_07725</name>
</gene>
<evidence type="ECO:0000256" key="1">
    <source>
        <dbReference type="SAM" id="SignalP"/>
    </source>
</evidence>
<name>A0ABW6DIN4_9BACT</name>
<feature type="signal peptide" evidence="1">
    <location>
        <begin position="1"/>
        <end position="19"/>
    </location>
</feature>
<protein>
    <recommendedName>
        <fullName evidence="4">T9SS type A sorting domain-containing protein</fullName>
    </recommendedName>
</protein>
<evidence type="ECO:0008006" key="4">
    <source>
        <dbReference type="Google" id="ProtNLM"/>
    </source>
</evidence>
<dbReference type="EMBL" id="JBBKXX010000002">
    <property type="protein sequence ID" value="MFD3408541.1"/>
    <property type="molecule type" value="Genomic_DNA"/>
</dbReference>
<dbReference type="RefSeq" id="WP_377980923.1">
    <property type="nucleotide sequence ID" value="NZ_JBBKXX010000002.1"/>
</dbReference>